<feature type="chain" id="PRO_5045566481" description="Tetratricopeptide repeat protein" evidence="3">
    <location>
        <begin position="42"/>
        <end position="1179"/>
    </location>
</feature>
<evidence type="ECO:0000256" key="3">
    <source>
        <dbReference type="SAM" id="SignalP"/>
    </source>
</evidence>
<feature type="compositionally biased region" description="Low complexity" evidence="2">
    <location>
        <begin position="329"/>
        <end position="346"/>
    </location>
</feature>
<dbReference type="PANTHER" id="PTHR48125:SF10">
    <property type="entry name" value="OS12G0136300 PROTEIN"/>
    <property type="match status" value="1"/>
</dbReference>
<gene>
    <name evidence="4" type="ORF">QO011_004451</name>
</gene>
<proteinExistence type="predicted"/>
<reference evidence="4 5" key="1">
    <citation type="submission" date="2023-07" db="EMBL/GenBank/DDBJ databases">
        <title>Genomic Encyclopedia of Type Strains, Phase IV (KMG-IV): sequencing the most valuable type-strain genomes for metagenomic binning, comparative biology and taxonomic classification.</title>
        <authorList>
            <person name="Goeker M."/>
        </authorList>
    </citation>
    <scope>NUCLEOTIDE SEQUENCE [LARGE SCALE GENOMIC DNA]</scope>
    <source>
        <strain evidence="4 5">DSM 19619</strain>
    </source>
</reference>
<dbReference type="PANTHER" id="PTHR48125">
    <property type="entry name" value="LP07818P1"/>
    <property type="match status" value="1"/>
</dbReference>
<dbReference type="RefSeq" id="WP_307276553.1">
    <property type="nucleotide sequence ID" value="NZ_JAUSVX010000009.1"/>
</dbReference>
<feature type="region of interest" description="Disordered" evidence="2">
    <location>
        <begin position="327"/>
        <end position="389"/>
    </location>
</feature>
<sequence>MIDRAAPRQGVSMRSFARGPVRLLLAGLVLCAALAHAPAAAQDPVSTGAVQASAADGHARLIFQFGHMPDATTRVANGVLVIDFAGKVKVPVDGVAAAVSDYVSGARLDPDGRAIRLALAQRLTVHAMPAGERLFVDLLPASWQGPPPSLPPEIIAELTAKAREAERLRQEEQARIALARSQTRPLELGIGRQPTFTRLAFRLQAPVPVRLARAGQSVEVTFDAALKIDLAPVKAELPPRLTAIDAEARDARLTVKLQVGEGADIRAFWDGSDYVVDLTGAIGGSAGLPAVLAGLAQDEPGDGGTTTLASTAALAPPAMRPVIAEPETVPAASSSPPAVQAPARPAAAPPQPQAVAPPPAQPVSPPAQPAAPPPVAAPRATGPLQPTVKLDGRTVRLGFPFDRQTPGAVYRRGDTLWLVFDTDRKVDVGAIAAAAKDVVADAAATAADGAVIVRLKLKVSPLVTTSPDGTGWIVSIGDDILGAAQPVALKRVTDAAGRASVTAELDGVGAVHRIADPDVGDTVFVATAPPPARGFLKPQGFVEFRTLVTAHGLAFVPVSDDVVVSAGIDTVIVRRDGGLTVSGDGATAGEDRPRRGSVVDTGRWAEEVEAPFRAREQALIAAAAEATDQDRLAARIDLARFYLAKEFGAEAAAVLDVAGADDQNAAQNREYALLKAAARVLMGRGEEATAILADHGLAASAEGALWHGLAELAGHHPKAAHDAFLFGDSAVGLYPKPVQARFRLGAYEAAIAMGDMPDATAQRQALDALDVAAAIGPRRALLDARYAELTGHKREALALYGRVADGPAPAVAAEARLRSLPLRRDLREIDDKVLLDGLETLAATWRGDEVEAQTLDALTQEYLKAGKDRQAFDAMQVAIEHFPGSDATRAMQDRMQRRFIELFLADGAAKLPPVEALALFYDYRDLTPGDRRGDEMIRKLADRLVEVDLLDQAAALLQHQIDNRLTGAARAQVAAKLAMIELMNRKPGRALQALSATRQSDLPRELTTSRLLLEARALAETARPDLALEILDQLDSPEVPRLRADILWQARRWPAAAAAIENQLGDCWQGPEPLNEMQRGAALRAAIAYSLADDRIGLDRLRTKFAAKMADSADAASFETVTAPIESRGGKFSDIAREIAASDTLDAFLRDYRARYMGAPSAPAKPAAALVDPAAPGAG</sequence>
<evidence type="ECO:0000256" key="2">
    <source>
        <dbReference type="SAM" id="MobiDB-lite"/>
    </source>
</evidence>
<keyword evidence="3" id="KW-0732">Signal</keyword>
<organism evidence="4 5">
    <name type="scientific">Labrys wisconsinensis</name>
    <dbReference type="NCBI Taxonomy" id="425677"/>
    <lineage>
        <taxon>Bacteria</taxon>
        <taxon>Pseudomonadati</taxon>
        <taxon>Pseudomonadota</taxon>
        <taxon>Alphaproteobacteria</taxon>
        <taxon>Hyphomicrobiales</taxon>
        <taxon>Xanthobacteraceae</taxon>
        <taxon>Labrys</taxon>
    </lineage>
</organism>
<comment type="caution">
    <text evidence="4">The sequence shown here is derived from an EMBL/GenBank/DDBJ whole genome shotgun (WGS) entry which is preliminary data.</text>
</comment>
<feature type="coiled-coil region" evidence="1">
    <location>
        <begin position="155"/>
        <end position="182"/>
    </location>
</feature>
<evidence type="ECO:0000313" key="4">
    <source>
        <dbReference type="EMBL" id="MDQ0471426.1"/>
    </source>
</evidence>
<protein>
    <recommendedName>
        <fullName evidence="6">Tetratricopeptide repeat protein</fullName>
    </recommendedName>
</protein>
<feature type="signal peptide" evidence="3">
    <location>
        <begin position="1"/>
        <end position="41"/>
    </location>
</feature>
<dbReference type="Proteomes" id="UP001242480">
    <property type="component" value="Unassembled WGS sequence"/>
</dbReference>
<feature type="compositionally biased region" description="Pro residues" evidence="2">
    <location>
        <begin position="347"/>
        <end position="376"/>
    </location>
</feature>
<keyword evidence="5" id="KW-1185">Reference proteome</keyword>
<accession>A0ABU0JAY4</accession>
<name>A0ABU0JAY4_9HYPH</name>
<keyword evidence="1" id="KW-0175">Coiled coil</keyword>
<dbReference type="EMBL" id="JAUSVX010000009">
    <property type="protein sequence ID" value="MDQ0471426.1"/>
    <property type="molecule type" value="Genomic_DNA"/>
</dbReference>
<evidence type="ECO:0000313" key="5">
    <source>
        <dbReference type="Proteomes" id="UP001242480"/>
    </source>
</evidence>
<evidence type="ECO:0000256" key="1">
    <source>
        <dbReference type="SAM" id="Coils"/>
    </source>
</evidence>
<evidence type="ECO:0008006" key="6">
    <source>
        <dbReference type="Google" id="ProtNLM"/>
    </source>
</evidence>